<proteinExistence type="predicted"/>
<organism evidence="1">
    <name type="scientific">uncultured delta proteobacterium</name>
    <dbReference type="NCBI Taxonomy" id="34034"/>
    <lineage>
        <taxon>Bacteria</taxon>
        <taxon>Deltaproteobacteria</taxon>
        <taxon>environmental samples</taxon>
    </lineage>
</organism>
<reference evidence="1" key="1">
    <citation type="submission" date="2016-04" db="EMBL/GenBank/DDBJ databases">
        <authorList>
            <person name="Evans L.H."/>
            <person name="Alamgir A."/>
            <person name="Owens N."/>
            <person name="Weber N.D."/>
            <person name="Virtaneva K."/>
            <person name="Barbian K."/>
            <person name="Babar A."/>
            <person name="Rosenke K."/>
        </authorList>
    </citation>
    <scope>NUCLEOTIDE SEQUENCE</scope>
    <source>
        <strain evidence="1">86</strain>
    </source>
</reference>
<evidence type="ECO:0000313" key="1">
    <source>
        <dbReference type="EMBL" id="SBV94551.1"/>
    </source>
</evidence>
<gene>
    <name evidence="1" type="ORF">KL86DPRO_10717</name>
</gene>
<accession>A0A212J516</accession>
<dbReference type="EMBL" id="FLUQ01000001">
    <property type="protein sequence ID" value="SBV94551.1"/>
    <property type="molecule type" value="Genomic_DNA"/>
</dbReference>
<name>A0A212J516_9DELT</name>
<protein>
    <submittedName>
        <fullName evidence="1">Uncharacterized protein</fullName>
    </submittedName>
</protein>
<dbReference type="AlphaFoldDB" id="A0A212J516"/>
<sequence>MRHKKGKQFPAFQIDQLLRPHPEVPENLFAQRLWRIRVKPARNNALPRCIRKLHIPSGRLACTTDPA</sequence>